<dbReference type="PaxDb" id="2903-EOD19262"/>
<dbReference type="PRINTS" id="PR00094">
    <property type="entry name" value="ADENYLTKNASE"/>
</dbReference>
<evidence type="ECO:0000256" key="2">
    <source>
        <dbReference type="ARBA" id="ARBA00022741"/>
    </source>
</evidence>
<dbReference type="KEGG" id="ehx:EMIHUDRAFT_444171"/>
<organism evidence="6 7">
    <name type="scientific">Emiliania huxleyi (strain CCMP1516)</name>
    <dbReference type="NCBI Taxonomy" id="280463"/>
    <lineage>
        <taxon>Eukaryota</taxon>
        <taxon>Haptista</taxon>
        <taxon>Haptophyta</taxon>
        <taxon>Prymnesiophyceae</taxon>
        <taxon>Isochrysidales</taxon>
        <taxon>Noelaerhabdaceae</taxon>
        <taxon>Emiliania</taxon>
    </lineage>
</organism>
<keyword evidence="7" id="KW-1185">Reference proteome</keyword>
<comment type="similarity">
    <text evidence="4">Belongs to the adenylate kinase family.</text>
</comment>
<dbReference type="FunFam" id="3.40.50.300:FF:000106">
    <property type="entry name" value="Adenylate kinase mitochondrial"/>
    <property type="match status" value="1"/>
</dbReference>
<dbReference type="STRING" id="2903.R1CAB2"/>
<dbReference type="CDD" id="cd01428">
    <property type="entry name" value="ADK"/>
    <property type="match status" value="1"/>
</dbReference>
<dbReference type="GO" id="GO:0005524">
    <property type="term" value="F:ATP binding"/>
    <property type="evidence" value="ECO:0007669"/>
    <property type="project" value="InterPro"/>
</dbReference>
<dbReference type="NCBIfam" id="TIGR01351">
    <property type="entry name" value="adk"/>
    <property type="match status" value="1"/>
</dbReference>
<dbReference type="GO" id="GO:0004017">
    <property type="term" value="F:AMP kinase activity"/>
    <property type="evidence" value="ECO:0007669"/>
    <property type="project" value="InterPro"/>
</dbReference>
<dbReference type="InterPro" id="IPR006259">
    <property type="entry name" value="Adenyl_kin_sub"/>
</dbReference>
<evidence type="ECO:0000313" key="6">
    <source>
        <dbReference type="EnsemblProtists" id="EOD23340"/>
    </source>
</evidence>
<dbReference type="InterPro" id="IPR007862">
    <property type="entry name" value="Adenylate_kinase_lid-dom"/>
</dbReference>
<name>A0A0D3JIK5_EMIH1</name>
<dbReference type="RefSeq" id="XP_005771691.1">
    <property type="nucleotide sequence ID" value="XM_005771634.1"/>
</dbReference>
<dbReference type="Proteomes" id="UP000013827">
    <property type="component" value="Unassembled WGS sequence"/>
</dbReference>
<protein>
    <recommendedName>
        <fullName evidence="5">Adenylate kinase active site lid domain-containing protein</fullName>
    </recommendedName>
</protein>
<dbReference type="NCBIfam" id="NF011100">
    <property type="entry name" value="PRK14527.1"/>
    <property type="match status" value="1"/>
</dbReference>
<sequence length="241" mass="25990">MPADLARASTTDLLAELKRRMESPPKKNIILVGPPGSGKGTQAPLIKDKYKLCHLATGDLLRAAVAAGTEMGKAAKEVMEKGGLVSDEIVIGIIKDNISTPDCGNGFILDGFPRTVVQAEKLDGMLTSEGVGHIDHVIEFKVPDATLVERICGRLIHPASGRSYHEKFHPPKVAGKDDETGEPLVKRKDDNEETLTKRLDAFHKQTKPVVDYYAKQGLYSPVDADRKADSVSATIAAILAK</sequence>
<dbReference type="NCBIfam" id="NF001381">
    <property type="entry name" value="PRK00279.1-3"/>
    <property type="match status" value="1"/>
</dbReference>
<dbReference type="RefSeq" id="XP_005775769.1">
    <property type="nucleotide sequence ID" value="XM_005775712.1"/>
</dbReference>
<dbReference type="EnsemblProtists" id="EOD23340">
    <property type="protein sequence ID" value="EOD23340"/>
    <property type="gene ID" value="EMIHUDRAFT_444171"/>
</dbReference>
<dbReference type="Pfam" id="PF00406">
    <property type="entry name" value="ADK"/>
    <property type="match status" value="1"/>
</dbReference>
<evidence type="ECO:0000256" key="3">
    <source>
        <dbReference type="ARBA" id="ARBA00022777"/>
    </source>
</evidence>
<dbReference type="SUPFAM" id="SSF52540">
    <property type="entry name" value="P-loop containing nucleoside triphosphate hydrolases"/>
    <property type="match status" value="1"/>
</dbReference>
<dbReference type="PANTHER" id="PTHR23359">
    <property type="entry name" value="NUCLEOTIDE KINASE"/>
    <property type="match status" value="1"/>
</dbReference>
<proteinExistence type="inferred from homology"/>
<dbReference type="InterPro" id="IPR000850">
    <property type="entry name" value="Adenylat/UMP-CMP_kin"/>
</dbReference>
<dbReference type="OMA" id="VYHEQTA"/>
<dbReference type="GeneID" id="17268884"/>
<reference evidence="7" key="1">
    <citation type="journal article" date="2013" name="Nature">
        <title>Pan genome of the phytoplankton Emiliania underpins its global distribution.</title>
        <authorList>
            <person name="Read B.A."/>
            <person name="Kegel J."/>
            <person name="Klute M.J."/>
            <person name="Kuo A."/>
            <person name="Lefebvre S.C."/>
            <person name="Maumus F."/>
            <person name="Mayer C."/>
            <person name="Miller J."/>
            <person name="Monier A."/>
            <person name="Salamov A."/>
            <person name="Young J."/>
            <person name="Aguilar M."/>
            <person name="Claverie J.M."/>
            <person name="Frickenhaus S."/>
            <person name="Gonzalez K."/>
            <person name="Herman E.K."/>
            <person name="Lin Y.C."/>
            <person name="Napier J."/>
            <person name="Ogata H."/>
            <person name="Sarno A.F."/>
            <person name="Shmutz J."/>
            <person name="Schroeder D."/>
            <person name="de Vargas C."/>
            <person name="Verret F."/>
            <person name="von Dassow P."/>
            <person name="Valentin K."/>
            <person name="Van de Peer Y."/>
            <person name="Wheeler G."/>
            <person name="Dacks J.B."/>
            <person name="Delwiche C.F."/>
            <person name="Dyhrman S.T."/>
            <person name="Glockner G."/>
            <person name="John U."/>
            <person name="Richards T."/>
            <person name="Worden A.Z."/>
            <person name="Zhang X."/>
            <person name="Grigoriev I.V."/>
            <person name="Allen A.E."/>
            <person name="Bidle K."/>
            <person name="Borodovsky M."/>
            <person name="Bowler C."/>
            <person name="Brownlee C."/>
            <person name="Cock J.M."/>
            <person name="Elias M."/>
            <person name="Gladyshev V.N."/>
            <person name="Groth M."/>
            <person name="Guda C."/>
            <person name="Hadaegh A."/>
            <person name="Iglesias-Rodriguez M.D."/>
            <person name="Jenkins J."/>
            <person name="Jones B.M."/>
            <person name="Lawson T."/>
            <person name="Leese F."/>
            <person name="Lindquist E."/>
            <person name="Lobanov A."/>
            <person name="Lomsadze A."/>
            <person name="Malik S.B."/>
            <person name="Marsh M.E."/>
            <person name="Mackinder L."/>
            <person name="Mock T."/>
            <person name="Mueller-Roeber B."/>
            <person name="Pagarete A."/>
            <person name="Parker M."/>
            <person name="Probert I."/>
            <person name="Quesneville H."/>
            <person name="Raines C."/>
            <person name="Rensing S.A."/>
            <person name="Riano-Pachon D.M."/>
            <person name="Richier S."/>
            <person name="Rokitta S."/>
            <person name="Shiraiwa Y."/>
            <person name="Soanes D.M."/>
            <person name="van der Giezen M."/>
            <person name="Wahlund T.M."/>
            <person name="Williams B."/>
            <person name="Wilson W."/>
            <person name="Wolfe G."/>
            <person name="Wurch L.L."/>
        </authorList>
    </citation>
    <scope>NUCLEOTIDE SEQUENCE</scope>
</reference>
<keyword evidence="2" id="KW-0547">Nucleotide-binding</keyword>
<dbReference type="Gene3D" id="3.40.50.300">
    <property type="entry name" value="P-loop containing nucleotide triphosphate hydrolases"/>
    <property type="match status" value="1"/>
</dbReference>
<dbReference type="EnsemblProtists" id="EOD19262">
    <property type="protein sequence ID" value="EOD19262"/>
    <property type="gene ID" value="EMIHUDRAFT_444955"/>
</dbReference>
<accession>A0A0D3JIK5</accession>
<dbReference type="KEGG" id="ehx:EMIHUDRAFT_444955"/>
<dbReference type="InterPro" id="IPR033690">
    <property type="entry name" value="Adenylat_kinase_CS"/>
</dbReference>
<dbReference type="PROSITE" id="PS00113">
    <property type="entry name" value="ADENYLATE_KINASE"/>
    <property type="match status" value="1"/>
</dbReference>
<evidence type="ECO:0000256" key="1">
    <source>
        <dbReference type="ARBA" id="ARBA00022679"/>
    </source>
</evidence>
<feature type="domain" description="Adenylate kinase active site lid" evidence="5">
    <location>
        <begin position="154"/>
        <end position="189"/>
    </location>
</feature>
<keyword evidence="1 4" id="KW-0808">Transferase</keyword>
<dbReference type="HAMAP" id="MF_00235">
    <property type="entry name" value="Adenylate_kinase_Adk"/>
    <property type="match status" value="1"/>
</dbReference>
<dbReference type="HOGENOM" id="CLU_032354_1_2_1"/>
<dbReference type="GeneID" id="17264807"/>
<dbReference type="eggNOG" id="KOG3078">
    <property type="taxonomic scope" value="Eukaryota"/>
</dbReference>
<dbReference type="NCBIfam" id="NF001379">
    <property type="entry name" value="PRK00279.1-1"/>
    <property type="match status" value="1"/>
</dbReference>
<dbReference type="Pfam" id="PF05191">
    <property type="entry name" value="ADK_lid"/>
    <property type="match status" value="1"/>
</dbReference>
<evidence type="ECO:0000313" key="7">
    <source>
        <dbReference type="Proteomes" id="UP000013827"/>
    </source>
</evidence>
<dbReference type="NCBIfam" id="NF001380">
    <property type="entry name" value="PRK00279.1-2"/>
    <property type="match status" value="1"/>
</dbReference>
<keyword evidence="3 4" id="KW-0418">Kinase</keyword>
<dbReference type="AlphaFoldDB" id="A0A0D3JIK5"/>
<evidence type="ECO:0000259" key="5">
    <source>
        <dbReference type="Pfam" id="PF05191"/>
    </source>
</evidence>
<evidence type="ECO:0000256" key="4">
    <source>
        <dbReference type="RuleBase" id="RU003330"/>
    </source>
</evidence>
<reference evidence="6" key="2">
    <citation type="submission" date="2024-10" db="UniProtKB">
        <authorList>
            <consortium name="EnsemblProtists"/>
        </authorList>
    </citation>
    <scope>IDENTIFICATION</scope>
</reference>
<dbReference type="InterPro" id="IPR027417">
    <property type="entry name" value="P-loop_NTPase"/>
</dbReference>